<comment type="caution">
    <text evidence="1">The sequence shown here is derived from an EMBL/GenBank/DDBJ whole genome shotgun (WGS) entry which is preliminary data.</text>
</comment>
<name>K8X5V6_RHOOP</name>
<feature type="non-terminal residue" evidence="1">
    <location>
        <position position="46"/>
    </location>
</feature>
<proteinExistence type="predicted"/>
<evidence type="ECO:0000313" key="2">
    <source>
        <dbReference type="Proteomes" id="UP000005951"/>
    </source>
</evidence>
<evidence type="ECO:0000313" key="1">
    <source>
        <dbReference type="EMBL" id="EKT76216.1"/>
    </source>
</evidence>
<sequence length="46" mass="4871">MTIVSEPTAPQKVELTDEEIFAGHIGGKLSVETTTALDTQRALSIA</sequence>
<organism evidence="1 2">
    <name type="scientific">Rhodococcus opacus M213</name>
    <dbReference type="NCBI Taxonomy" id="1129896"/>
    <lineage>
        <taxon>Bacteria</taxon>
        <taxon>Bacillati</taxon>
        <taxon>Actinomycetota</taxon>
        <taxon>Actinomycetes</taxon>
        <taxon>Mycobacteriales</taxon>
        <taxon>Nocardiaceae</taxon>
        <taxon>Rhodococcus</taxon>
    </lineage>
</organism>
<gene>
    <name evidence="1" type="ORF">WSS_A43885</name>
</gene>
<accession>K8X5V6</accession>
<dbReference type="AlphaFoldDB" id="K8X5V6"/>
<dbReference type="Proteomes" id="UP000005951">
    <property type="component" value="Unassembled WGS sequence"/>
</dbReference>
<reference evidence="1 2" key="1">
    <citation type="journal article" date="2013" name="Genome Announc.">
        <title>Draft Genome Sequence of Rhodococcus opacus Strain M213 Shows a Diverse Catabolic Potential.</title>
        <authorList>
            <person name="Pathak A."/>
            <person name="Green S.J."/>
            <person name="Ogram A."/>
            <person name="Chauhan A."/>
        </authorList>
    </citation>
    <scope>NUCLEOTIDE SEQUENCE [LARGE SCALE GENOMIC DNA]</scope>
    <source>
        <strain evidence="1 2">M213</strain>
    </source>
</reference>
<dbReference type="EMBL" id="AJYC02000453">
    <property type="protein sequence ID" value="EKT76216.1"/>
    <property type="molecule type" value="Genomic_DNA"/>
</dbReference>
<protein>
    <submittedName>
        <fullName evidence="1">Malate dehydrogenase</fullName>
    </submittedName>
</protein>